<dbReference type="InterPro" id="IPR050858">
    <property type="entry name" value="Mal-CoA-ACP_Trans/PKS_FabD"/>
</dbReference>
<reference evidence="7 8" key="1">
    <citation type="submission" date="2019-06" db="EMBL/GenBank/DDBJ databases">
        <title>Sequencing the genomes of 1000 actinobacteria strains.</title>
        <authorList>
            <person name="Klenk H.-P."/>
        </authorList>
    </citation>
    <scope>NUCLEOTIDE SEQUENCE [LARGE SCALE GENOMIC DNA]</scope>
    <source>
        <strain evidence="7 8">DSM 41649</strain>
    </source>
</reference>
<dbReference type="SUPFAM" id="SSF52151">
    <property type="entry name" value="FabD/lysophospholipase-like"/>
    <property type="match status" value="1"/>
</dbReference>
<keyword evidence="1 4" id="KW-0808">Transferase</keyword>
<accession>A0A561ENS4</accession>
<evidence type="ECO:0000256" key="4">
    <source>
        <dbReference type="PIRNR" id="PIRNR000446"/>
    </source>
</evidence>
<evidence type="ECO:0000313" key="8">
    <source>
        <dbReference type="Proteomes" id="UP000318416"/>
    </source>
</evidence>
<keyword evidence="2 4" id="KW-0012">Acyltransferase</keyword>
<dbReference type="EMBL" id="VIVR01000001">
    <property type="protein sequence ID" value="TWE17252.1"/>
    <property type="molecule type" value="Genomic_DNA"/>
</dbReference>
<evidence type="ECO:0000256" key="5">
    <source>
        <dbReference type="PIRSR" id="PIRSR000446-1"/>
    </source>
</evidence>
<organism evidence="7 8">
    <name type="scientific">Kitasatospora atroaurantiaca</name>
    <dbReference type="NCBI Taxonomy" id="285545"/>
    <lineage>
        <taxon>Bacteria</taxon>
        <taxon>Bacillati</taxon>
        <taxon>Actinomycetota</taxon>
        <taxon>Actinomycetes</taxon>
        <taxon>Kitasatosporales</taxon>
        <taxon>Streptomycetaceae</taxon>
        <taxon>Kitasatospora</taxon>
    </lineage>
</organism>
<dbReference type="GO" id="GO:0005829">
    <property type="term" value="C:cytosol"/>
    <property type="evidence" value="ECO:0007669"/>
    <property type="project" value="TreeGrafter"/>
</dbReference>
<dbReference type="InterPro" id="IPR016036">
    <property type="entry name" value="Malonyl_transacylase_ACP-bd"/>
</dbReference>
<evidence type="ECO:0000313" key="7">
    <source>
        <dbReference type="EMBL" id="TWE17252.1"/>
    </source>
</evidence>
<dbReference type="Proteomes" id="UP000318416">
    <property type="component" value="Unassembled WGS sequence"/>
</dbReference>
<dbReference type="Gene3D" id="3.40.366.10">
    <property type="entry name" value="Malonyl-Coenzyme A Acyl Carrier Protein, domain 2"/>
    <property type="match status" value="1"/>
</dbReference>
<dbReference type="PIRSF" id="PIRSF000446">
    <property type="entry name" value="Mct"/>
    <property type="match status" value="1"/>
</dbReference>
<dbReference type="PANTHER" id="PTHR42681:SF1">
    <property type="entry name" value="MALONYL-COA-ACYL CARRIER PROTEIN TRANSACYLASE, MITOCHONDRIAL"/>
    <property type="match status" value="1"/>
</dbReference>
<dbReference type="InterPro" id="IPR016035">
    <property type="entry name" value="Acyl_Trfase/lysoPLipase"/>
</dbReference>
<gene>
    <name evidence="7" type="ORF">FB465_2260</name>
</gene>
<keyword evidence="8" id="KW-1185">Reference proteome</keyword>
<dbReference type="InterPro" id="IPR024925">
    <property type="entry name" value="Malonyl_CoA-ACP_transAc"/>
</dbReference>
<evidence type="ECO:0000256" key="2">
    <source>
        <dbReference type="ARBA" id="ARBA00023315"/>
    </source>
</evidence>
<evidence type="ECO:0000259" key="6">
    <source>
        <dbReference type="SMART" id="SM00827"/>
    </source>
</evidence>
<name>A0A561ENS4_9ACTN</name>
<dbReference type="InterPro" id="IPR014043">
    <property type="entry name" value="Acyl_transferase_dom"/>
</dbReference>
<dbReference type="RefSeq" id="WP_170290564.1">
    <property type="nucleotide sequence ID" value="NZ_BAAABR010000030.1"/>
</dbReference>
<proteinExistence type="inferred from homology"/>
<evidence type="ECO:0000256" key="1">
    <source>
        <dbReference type="ARBA" id="ARBA00022679"/>
    </source>
</evidence>
<feature type="active site" evidence="5">
    <location>
        <position position="86"/>
    </location>
</feature>
<comment type="similarity">
    <text evidence="4">Belongs to the fabD family.</text>
</comment>
<dbReference type="GO" id="GO:0006633">
    <property type="term" value="P:fatty acid biosynthetic process"/>
    <property type="evidence" value="ECO:0007669"/>
    <property type="project" value="TreeGrafter"/>
</dbReference>
<dbReference type="Gene3D" id="3.30.70.250">
    <property type="entry name" value="Malonyl-CoA ACP transacylase, ACP-binding"/>
    <property type="match status" value="1"/>
</dbReference>
<evidence type="ECO:0000256" key="3">
    <source>
        <dbReference type="ARBA" id="ARBA00048462"/>
    </source>
</evidence>
<dbReference type="EC" id="2.3.1.39" evidence="4"/>
<sequence length="304" mass="32252">MFPGQGAQRPRMGRPWADRPAWAAVERASEVSGEDVAALLLDADEETLRRTDNAQLATFVLEWVILGELREEIPSVVTPVACAGHSLGEYTALTAAGVIGFDDAVRLVAARGRAMRSACRTAPGTMSAVLGLDLAPLEEAAAEIRAEGGRVWVANLNSPLQAVISGDLDGVARCAEAAERLGALRVQPLTVDGAFHTPLMLSALPAFGRVVDSVEFGPARVPVVANVDARPYWNLAPWPELLKHQVVSPVRWSDSVRTLVRELDCDLLVEVGPGRALGGMAKSIAPEVPRLSVSEPAKLALLPA</sequence>
<comment type="caution">
    <text evidence="7">The sequence shown here is derived from an EMBL/GenBank/DDBJ whole genome shotgun (WGS) entry which is preliminary data.</text>
</comment>
<feature type="active site" evidence="5">
    <location>
        <position position="196"/>
    </location>
</feature>
<dbReference type="PANTHER" id="PTHR42681">
    <property type="entry name" value="MALONYL-COA-ACYL CARRIER PROTEIN TRANSACYLASE, MITOCHONDRIAL"/>
    <property type="match status" value="1"/>
</dbReference>
<comment type="catalytic activity">
    <reaction evidence="3 4">
        <text>holo-[ACP] + malonyl-CoA = malonyl-[ACP] + CoA</text>
        <dbReference type="Rhea" id="RHEA:41792"/>
        <dbReference type="Rhea" id="RHEA-COMP:9623"/>
        <dbReference type="Rhea" id="RHEA-COMP:9685"/>
        <dbReference type="ChEBI" id="CHEBI:57287"/>
        <dbReference type="ChEBI" id="CHEBI:57384"/>
        <dbReference type="ChEBI" id="CHEBI:64479"/>
        <dbReference type="ChEBI" id="CHEBI:78449"/>
        <dbReference type="EC" id="2.3.1.39"/>
    </reaction>
</comment>
<protein>
    <recommendedName>
        <fullName evidence="4">Malonyl CoA-acyl carrier protein transacylase</fullName>
        <ecNumber evidence="4">2.3.1.39</ecNumber>
    </recommendedName>
</protein>
<dbReference type="SUPFAM" id="SSF55048">
    <property type="entry name" value="Probable ACP-binding domain of malonyl-CoA ACP transacylase"/>
    <property type="match status" value="1"/>
</dbReference>
<dbReference type="GO" id="GO:0004314">
    <property type="term" value="F:[acyl-carrier-protein] S-malonyltransferase activity"/>
    <property type="evidence" value="ECO:0007669"/>
    <property type="project" value="UniProtKB-EC"/>
</dbReference>
<feature type="domain" description="Malonyl-CoA:ACP transacylase (MAT)" evidence="6">
    <location>
        <begin position="1"/>
        <end position="304"/>
    </location>
</feature>
<dbReference type="InterPro" id="IPR001227">
    <property type="entry name" value="Ac_transferase_dom_sf"/>
</dbReference>
<dbReference type="AlphaFoldDB" id="A0A561ENS4"/>
<dbReference type="Pfam" id="PF00698">
    <property type="entry name" value="Acyl_transf_1"/>
    <property type="match status" value="1"/>
</dbReference>
<dbReference type="SMART" id="SM00827">
    <property type="entry name" value="PKS_AT"/>
    <property type="match status" value="1"/>
</dbReference>